<dbReference type="PANTHER" id="PTHR26392">
    <property type="entry name" value="MITOGEN-ACTIVATED PROTEIN KINASE KINASE KINASE 7-RELATED"/>
    <property type="match status" value="1"/>
</dbReference>
<dbReference type="PROSITE" id="PS00108">
    <property type="entry name" value="PROTEIN_KINASE_ST"/>
    <property type="match status" value="1"/>
</dbReference>
<keyword evidence="2" id="KW-0418">Kinase</keyword>
<dbReference type="Pfam" id="PF07714">
    <property type="entry name" value="PK_Tyr_Ser-Thr"/>
    <property type="match status" value="1"/>
</dbReference>
<evidence type="ECO:0000256" key="4">
    <source>
        <dbReference type="ARBA" id="ARBA00022840"/>
    </source>
</evidence>
<name>A0A9D4S6N0_DREPO</name>
<evidence type="ECO:0000313" key="7">
    <source>
        <dbReference type="EMBL" id="KAH3892575.1"/>
    </source>
</evidence>
<keyword evidence="2" id="KW-0723">Serine/threonine-protein kinase</keyword>
<dbReference type="InterPro" id="IPR008271">
    <property type="entry name" value="Ser/Thr_kinase_AS"/>
</dbReference>
<dbReference type="InterPro" id="IPR027417">
    <property type="entry name" value="P-loop_NTPase"/>
</dbReference>
<comment type="caution">
    <text evidence="7">The sequence shown here is derived from an EMBL/GenBank/DDBJ whole genome shotgun (WGS) entry which is preliminary data.</text>
</comment>
<dbReference type="GO" id="GO:0005524">
    <property type="term" value="F:ATP binding"/>
    <property type="evidence" value="ECO:0007669"/>
    <property type="project" value="UniProtKB-UniRule"/>
</dbReference>
<dbReference type="InterPro" id="IPR001245">
    <property type="entry name" value="Ser-Thr/Tyr_kinase_cat_dom"/>
</dbReference>
<dbReference type="AlphaFoldDB" id="A0A9D4S6N0"/>
<dbReference type="InterPro" id="IPR045063">
    <property type="entry name" value="Dynamin_N"/>
</dbReference>
<reference evidence="7" key="2">
    <citation type="submission" date="2020-11" db="EMBL/GenBank/DDBJ databases">
        <authorList>
            <person name="McCartney M.A."/>
            <person name="Auch B."/>
            <person name="Kono T."/>
            <person name="Mallez S."/>
            <person name="Becker A."/>
            <person name="Gohl D.M."/>
            <person name="Silverstein K.A.T."/>
            <person name="Koren S."/>
            <person name="Bechman K.B."/>
            <person name="Herman A."/>
            <person name="Abrahante J.E."/>
            <person name="Garbe J."/>
        </authorList>
    </citation>
    <scope>NUCLEOTIDE SEQUENCE</scope>
    <source>
        <strain evidence="7">Duluth1</strain>
        <tissue evidence="7">Whole animal</tissue>
    </source>
</reference>
<dbReference type="PROSITE" id="PS50011">
    <property type="entry name" value="PROTEIN_KINASE_DOM"/>
    <property type="match status" value="1"/>
</dbReference>
<dbReference type="Gene3D" id="3.40.50.300">
    <property type="entry name" value="P-loop containing nucleotide triphosphate hydrolases"/>
    <property type="match status" value="1"/>
</dbReference>
<dbReference type="PANTHER" id="PTHR26392:SF92">
    <property type="entry name" value="PROTEIN KINASE DOMAIN-CONTAINING PROTEIN"/>
    <property type="match status" value="1"/>
</dbReference>
<accession>A0A9D4S6N0</accession>
<dbReference type="SUPFAM" id="SSF52540">
    <property type="entry name" value="P-loop containing nucleoside triphosphate hydrolases"/>
    <property type="match status" value="1"/>
</dbReference>
<proteinExistence type="inferred from homology"/>
<protein>
    <recommendedName>
        <fullName evidence="6">Protein kinase domain-containing protein</fullName>
    </recommendedName>
</protein>
<dbReference type="SMART" id="SM00220">
    <property type="entry name" value="S_TKc"/>
    <property type="match status" value="1"/>
</dbReference>
<evidence type="ECO:0000259" key="6">
    <source>
        <dbReference type="PROSITE" id="PS50011"/>
    </source>
</evidence>
<evidence type="ECO:0000256" key="1">
    <source>
        <dbReference type="ARBA" id="ARBA00008171"/>
    </source>
</evidence>
<sequence length="1012" mass="114747">MSAKRDPSWYIQSKENAFQIPDLKTAFDVFKLIDVNAKGMGIKTKDDAVRVIIEKLDKGVDPEKKQPSKGLKKAIEDDQKHKAKLVDKYERSQKLYNELPSNYKRDLRQVFPGIEEAFETRKAEIKKSECTILIVGETAAGKSSLINLLLGESLLPSSQLGCTSTIVEIRSSREPNRRTATGFFRSYTEQGQPKKAPSPVMFDLTSQVGGDQFRRAVAETDEDGLSPYDRIEVTWPFAMLEEGIVIVDTPGIGGGSKVGKHVERYLSKSYGFIYVVNSANAGGVQKGRLQTFMRMVVNAAGAEGYNSESTMVVCNRWDMVPGSDREAVKQDTFEKLSSFFTDLKQSQIHYMSIMEAMKAVSMKTNYADLDRLQTMVERLLPDSLRSRLNAHYRWLSAVLKRIIYTLKVSKVMAAKSVETIKDELHQVKVQIEKLEQNAKDSINYLKSGINAESDLVSQKVVQFLQSRDLAARLFSWRADELPNDDKKKVAGDAMDRIANKLAHEIGAWEREHNLVTGIKDKIIRVCKRDFELMEEQIAKIEGALLGGDGKIVRDLHQSVKGPSPIKQSWLKSKGKGSEDDVSTYKGLGGMVAGVGSLKSGDKAFKKIFADYKLKYTDKCIAIMQSATKAFLESILQSKSLQEKMLKFFSRFVKDIDAVAKMIPDFLKADLELMQDLQNEMADKQVHLREMFPKLLNDSHTLLGQCDIFYVNHIMQFDYDLSDLIWDRQTRPVGSGSFADVYIASCRSERHGVFPVALKVCRDPLKESTVSDILLEDRTMRELDHPNIVRYYGATYTFRHAQQKRDMQWIMIMEVCNYTLKDKFISPEVSNPGKLALGSTAQLDAMVVMADFALQLGKGVFYLHQKGFVHRDLKLENILVTENNIVKLTDVGLTKQTSDIAQSIVGSPVYMAPEVLTQEQNYDHKADVYSIAIMLWEMWYGRDAADYIQQQLFGPLEKAIKDGLRPSLKMTTKPPEPWYELIERSWAYKPEDRPSVDTHCKFFEGFIRDARRM</sequence>
<keyword evidence="4 5" id="KW-0067">ATP-binding</keyword>
<dbReference type="Gene3D" id="1.10.510.10">
    <property type="entry name" value="Transferase(Phosphotransferase) domain 1"/>
    <property type="match status" value="1"/>
</dbReference>
<dbReference type="InterPro" id="IPR000719">
    <property type="entry name" value="Prot_kinase_dom"/>
</dbReference>
<dbReference type="EMBL" id="JAIWYP010000001">
    <property type="protein sequence ID" value="KAH3892575.1"/>
    <property type="molecule type" value="Genomic_DNA"/>
</dbReference>
<keyword evidence="3 5" id="KW-0547">Nucleotide-binding</keyword>
<evidence type="ECO:0000313" key="8">
    <source>
        <dbReference type="Proteomes" id="UP000828390"/>
    </source>
</evidence>
<dbReference type="GO" id="GO:0004674">
    <property type="term" value="F:protein serine/threonine kinase activity"/>
    <property type="evidence" value="ECO:0007669"/>
    <property type="project" value="UniProtKB-KW"/>
</dbReference>
<organism evidence="7 8">
    <name type="scientific">Dreissena polymorpha</name>
    <name type="common">Zebra mussel</name>
    <name type="synonym">Mytilus polymorpha</name>
    <dbReference type="NCBI Taxonomy" id="45954"/>
    <lineage>
        <taxon>Eukaryota</taxon>
        <taxon>Metazoa</taxon>
        <taxon>Spiralia</taxon>
        <taxon>Lophotrochozoa</taxon>
        <taxon>Mollusca</taxon>
        <taxon>Bivalvia</taxon>
        <taxon>Autobranchia</taxon>
        <taxon>Heteroconchia</taxon>
        <taxon>Euheterodonta</taxon>
        <taxon>Imparidentia</taxon>
        <taxon>Neoheterodontei</taxon>
        <taxon>Myida</taxon>
        <taxon>Dreissenoidea</taxon>
        <taxon>Dreissenidae</taxon>
        <taxon>Dreissena</taxon>
    </lineage>
</organism>
<dbReference type="SUPFAM" id="SSF56112">
    <property type="entry name" value="Protein kinase-like (PK-like)"/>
    <property type="match status" value="1"/>
</dbReference>
<keyword evidence="2" id="KW-0808">Transferase</keyword>
<dbReference type="PROSITE" id="PS00107">
    <property type="entry name" value="PROTEIN_KINASE_ATP"/>
    <property type="match status" value="1"/>
</dbReference>
<gene>
    <name evidence="7" type="ORF">DPMN_016694</name>
</gene>
<dbReference type="Proteomes" id="UP000828390">
    <property type="component" value="Unassembled WGS sequence"/>
</dbReference>
<dbReference type="OrthoDB" id="4062651at2759"/>
<feature type="binding site" evidence="5">
    <location>
        <position position="758"/>
    </location>
    <ligand>
        <name>ATP</name>
        <dbReference type="ChEBI" id="CHEBI:30616"/>
    </ligand>
</feature>
<reference evidence="7" key="1">
    <citation type="journal article" date="2019" name="bioRxiv">
        <title>The Genome of the Zebra Mussel, Dreissena polymorpha: A Resource for Invasive Species Research.</title>
        <authorList>
            <person name="McCartney M.A."/>
            <person name="Auch B."/>
            <person name="Kono T."/>
            <person name="Mallez S."/>
            <person name="Zhang Y."/>
            <person name="Obille A."/>
            <person name="Becker A."/>
            <person name="Abrahante J.E."/>
            <person name="Garbe J."/>
            <person name="Badalamenti J.P."/>
            <person name="Herman A."/>
            <person name="Mangelson H."/>
            <person name="Liachko I."/>
            <person name="Sullivan S."/>
            <person name="Sone E.D."/>
            <person name="Koren S."/>
            <person name="Silverstein K.A.T."/>
            <person name="Beckman K.B."/>
            <person name="Gohl D.M."/>
        </authorList>
    </citation>
    <scope>NUCLEOTIDE SEQUENCE</scope>
    <source>
        <strain evidence="7">Duluth1</strain>
        <tissue evidence="7">Whole animal</tissue>
    </source>
</reference>
<dbReference type="InterPro" id="IPR017441">
    <property type="entry name" value="Protein_kinase_ATP_BS"/>
</dbReference>
<evidence type="ECO:0000256" key="5">
    <source>
        <dbReference type="PROSITE-ProRule" id="PRU10141"/>
    </source>
</evidence>
<feature type="domain" description="Protein kinase" evidence="6">
    <location>
        <begin position="726"/>
        <end position="1006"/>
    </location>
</feature>
<dbReference type="Pfam" id="PF00350">
    <property type="entry name" value="Dynamin_N"/>
    <property type="match status" value="1"/>
</dbReference>
<comment type="similarity">
    <text evidence="1">Belongs to the protein kinase superfamily. TKL Ser/Thr protein kinase family. ROCO subfamily.</text>
</comment>
<evidence type="ECO:0000256" key="2">
    <source>
        <dbReference type="ARBA" id="ARBA00022527"/>
    </source>
</evidence>
<evidence type="ECO:0000256" key="3">
    <source>
        <dbReference type="ARBA" id="ARBA00022741"/>
    </source>
</evidence>
<keyword evidence="8" id="KW-1185">Reference proteome</keyword>
<dbReference type="InterPro" id="IPR011009">
    <property type="entry name" value="Kinase-like_dom_sf"/>
</dbReference>